<evidence type="ECO:0000313" key="1">
    <source>
        <dbReference type="EMBL" id="OMO82666.1"/>
    </source>
</evidence>
<sequence length="106" mass="11458">MVKVAKTANTGLIITVEGRHLPFLAGFLLHRADDATLSLNLRSASFNLPKTIDFSLSFSKPRRPDAPKIDALQAIIGGFSSGENHIVRSGISMNDLKSAVQDLNKL</sequence>
<protein>
    <submittedName>
        <fullName evidence="1">Uncharacterized protein</fullName>
    </submittedName>
</protein>
<gene>
    <name evidence="1" type="ORF">COLO4_22889</name>
</gene>
<organism evidence="1 2">
    <name type="scientific">Corchorus olitorius</name>
    <dbReference type="NCBI Taxonomy" id="93759"/>
    <lineage>
        <taxon>Eukaryota</taxon>
        <taxon>Viridiplantae</taxon>
        <taxon>Streptophyta</taxon>
        <taxon>Embryophyta</taxon>
        <taxon>Tracheophyta</taxon>
        <taxon>Spermatophyta</taxon>
        <taxon>Magnoliopsida</taxon>
        <taxon>eudicotyledons</taxon>
        <taxon>Gunneridae</taxon>
        <taxon>Pentapetalae</taxon>
        <taxon>rosids</taxon>
        <taxon>malvids</taxon>
        <taxon>Malvales</taxon>
        <taxon>Malvaceae</taxon>
        <taxon>Grewioideae</taxon>
        <taxon>Apeibeae</taxon>
        <taxon>Corchorus</taxon>
    </lineage>
</organism>
<comment type="caution">
    <text evidence="1">The sequence shown here is derived from an EMBL/GenBank/DDBJ whole genome shotgun (WGS) entry which is preliminary data.</text>
</comment>
<dbReference type="Proteomes" id="UP000187203">
    <property type="component" value="Unassembled WGS sequence"/>
</dbReference>
<name>A0A1R3IJD7_9ROSI</name>
<dbReference type="AlphaFoldDB" id="A0A1R3IJD7"/>
<dbReference type="EMBL" id="AWUE01018091">
    <property type="protein sequence ID" value="OMO82666.1"/>
    <property type="molecule type" value="Genomic_DNA"/>
</dbReference>
<accession>A0A1R3IJD7</accession>
<evidence type="ECO:0000313" key="2">
    <source>
        <dbReference type="Proteomes" id="UP000187203"/>
    </source>
</evidence>
<reference evidence="2" key="1">
    <citation type="submission" date="2013-09" db="EMBL/GenBank/DDBJ databases">
        <title>Corchorus olitorius genome sequencing.</title>
        <authorList>
            <person name="Alam M."/>
            <person name="Haque M.S."/>
            <person name="Islam M.S."/>
            <person name="Emdad E.M."/>
            <person name="Islam M.M."/>
            <person name="Ahmed B."/>
            <person name="Halim A."/>
            <person name="Hossen Q.M.M."/>
            <person name="Hossain M.Z."/>
            <person name="Ahmed R."/>
            <person name="Khan M.M."/>
            <person name="Islam R."/>
            <person name="Rashid M.M."/>
            <person name="Khan S.A."/>
            <person name="Rahman M.S."/>
            <person name="Alam M."/>
            <person name="Yahiya A.S."/>
            <person name="Khan M.S."/>
            <person name="Azam M.S."/>
            <person name="Haque T."/>
            <person name="Lashkar M.Z.H."/>
            <person name="Akhand A.I."/>
            <person name="Morshed G."/>
            <person name="Roy S."/>
            <person name="Uddin K.S."/>
            <person name="Rabeya T."/>
            <person name="Hossain A.S."/>
            <person name="Chowdhury A."/>
            <person name="Snigdha A.R."/>
            <person name="Mortoza M.S."/>
            <person name="Matin S.A."/>
            <person name="Hoque S.M.E."/>
            <person name="Islam M.K."/>
            <person name="Roy D.K."/>
            <person name="Haider R."/>
            <person name="Moosa M.M."/>
            <person name="Elias S.M."/>
            <person name="Hasan A.M."/>
            <person name="Jahan S."/>
            <person name="Shafiuddin M."/>
            <person name="Mahmood N."/>
            <person name="Shommy N.S."/>
        </authorList>
    </citation>
    <scope>NUCLEOTIDE SEQUENCE [LARGE SCALE GENOMIC DNA]</scope>
    <source>
        <strain evidence="2">cv. O-4</strain>
    </source>
</reference>
<keyword evidence="2" id="KW-1185">Reference proteome</keyword>
<proteinExistence type="predicted"/>